<proteinExistence type="predicted"/>
<gene>
    <name evidence="2" type="ORF">ADH66_09340</name>
    <name evidence="3" type="ORF">I5Q82_19380</name>
</gene>
<evidence type="ECO:0000313" key="5">
    <source>
        <dbReference type="Proteomes" id="UP000596035"/>
    </source>
</evidence>
<sequence>MRYIRKKFPRRYRGGGKKRRWAVWLVLAVIVIAVFCERAISGVSPELIEEAARGYVLECISEAVDAEMEEDKGPFVNVEKGSEGQVSLVSADQERLNSLRAGVLERLSHSLKGRATVYVPVGSLTGVGLFNGRGFPVPVKLQLEGSAIVEFSTEFTGAGMNQTCHRLVMTVRARAYSPSKRFETSVETETATVLAETMVVGEVPKMNLQQ</sequence>
<evidence type="ECO:0000313" key="3">
    <source>
        <dbReference type="EMBL" id="QQR30121.1"/>
    </source>
</evidence>
<dbReference type="Proteomes" id="UP000596035">
    <property type="component" value="Chromosome"/>
</dbReference>
<evidence type="ECO:0000256" key="1">
    <source>
        <dbReference type="SAM" id="Phobius"/>
    </source>
</evidence>
<dbReference type="Pfam" id="PF09560">
    <property type="entry name" value="Spore_YunB"/>
    <property type="match status" value="1"/>
</dbReference>
<keyword evidence="4" id="KW-1185">Reference proteome</keyword>
<keyword evidence="1" id="KW-1133">Transmembrane helix</keyword>
<reference evidence="4" key="2">
    <citation type="submission" date="2017-05" db="EMBL/GenBank/DDBJ databases">
        <title>Improved OligoMM genomes.</title>
        <authorList>
            <person name="Garzetti D."/>
        </authorList>
    </citation>
    <scope>NUCLEOTIDE SEQUENCE [LARGE SCALE GENOMIC DNA]</scope>
    <source>
        <strain evidence="4">KB18</strain>
    </source>
</reference>
<keyword evidence="1" id="KW-0812">Transmembrane</keyword>
<dbReference type="EMBL" id="CP021422">
    <property type="protein sequence ID" value="ASB40838.1"/>
    <property type="molecule type" value="Genomic_DNA"/>
</dbReference>
<dbReference type="RefSeq" id="WP_066541430.1">
    <property type="nucleotide sequence ID" value="NZ_CAPVCI010000004.1"/>
</dbReference>
<name>A0A1Z2XQW0_9FIRM</name>
<organism evidence="3 5">
    <name type="scientific">Acutalibacter muris</name>
    <dbReference type="NCBI Taxonomy" id="1796620"/>
    <lineage>
        <taxon>Bacteria</taxon>
        <taxon>Bacillati</taxon>
        <taxon>Bacillota</taxon>
        <taxon>Clostridia</taxon>
        <taxon>Eubacteriales</taxon>
        <taxon>Acutalibacteraceae</taxon>
        <taxon>Acutalibacter</taxon>
    </lineage>
</organism>
<dbReference type="Proteomes" id="UP000196710">
    <property type="component" value="Chromosome"/>
</dbReference>
<dbReference type="AlphaFoldDB" id="A0A1Z2XQW0"/>
<protein>
    <submittedName>
        <fullName evidence="3">Sporulation protein YunB</fullName>
    </submittedName>
</protein>
<dbReference type="InterPro" id="IPR014197">
    <property type="entry name" value="Sporulation_prot_YunB"/>
</dbReference>
<evidence type="ECO:0000313" key="4">
    <source>
        <dbReference type="Proteomes" id="UP000196710"/>
    </source>
</evidence>
<keyword evidence="1" id="KW-0472">Membrane</keyword>
<accession>A0A1Z2XQW0</accession>
<feature type="transmembrane region" description="Helical" evidence="1">
    <location>
        <begin position="21"/>
        <end position="40"/>
    </location>
</feature>
<evidence type="ECO:0000313" key="2">
    <source>
        <dbReference type="EMBL" id="ASB40838.1"/>
    </source>
</evidence>
<reference evidence="3 5" key="3">
    <citation type="submission" date="2020-11" db="EMBL/GenBank/DDBJ databases">
        <title>Closed and high quality bacterial genomes of the OMM12 community.</title>
        <authorList>
            <person name="Marbouty M."/>
            <person name="Lamy-Besnier Q."/>
            <person name="Debarbieux L."/>
            <person name="Koszul R."/>
        </authorList>
    </citation>
    <scope>NUCLEOTIDE SEQUENCE [LARGE SCALE GENOMIC DNA]</scope>
    <source>
        <strain evidence="3 5">KB18</strain>
    </source>
</reference>
<dbReference type="KEGG" id="amur:ADH66_09340"/>
<reference evidence="2" key="1">
    <citation type="journal article" date="2017" name="Genome Announc.">
        <title>High-Quality Whole-Genome Sequences of the Oligo-Mouse-Microbiota Bacterial Community.</title>
        <authorList>
            <person name="Garzetti D."/>
            <person name="Brugiroux S."/>
            <person name="Bunk B."/>
            <person name="Pukall R."/>
            <person name="McCoy K.D."/>
            <person name="Macpherson A.J."/>
            <person name="Stecher B."/>
        </authorList>
    </citation>
    <scope>NUCLEOTIDE SEQUENCE</scope>
    <source>
        <strain evidence="2">KB18</strain>
    </source>
</reference>
<dbReference type="EMBL" id="CP065321">
    <property type="protein sequence ID" value="QQR30121.1"/>
    <property type="molecule type" value="Genomic_DNA"/>
</dbReference>